<proteinExistence type="predicted"/>
<name>A0A8X6M584_TRICU</name>
<organism evidence="1 2">
    <name type="scientific">Trichonephila clavata</name>
    <name type="common">Joro spider</name>
    <name type="synonym">Nephila clavata</name>
    <dbReference type="NCBI Taxonomy" id="2740835"/>
    <lineage>
        <taxon>Eukaryota</taxon>
        <taxon>Metazoa</taxon>
        <taxon>Ecdysozoa</taxon>
        <taxon>Arthropoda</taxon>
        <taxon>Chelicerata</taxon>
        <taxon>Arachnida</taxon>
        <taxon>Araneae</taxon>
        <taxon>Araneomorphae</taxon>
        <taxon>Entelegynae</taxon>
        <taxon>Araneoidea</taxon>
        <taxon>Nephilidae</taxon>
        <taxon>Trichonephila</taxon>
    </lineage>
</organism>
<dbReference type="AlphaFoldDB" id="A0A8X6M584"/>
<dbReference type="Proteomes" id="UP000887116">
    <property type="component" value="Unassembled WGS sequence"/>
</dbReference>
<protein>
    <submittedName>
        <fullName evidence="1">Uncharacterized protein</fullName>
    </submittedName>
</protein>
<sequence>MAREPTKPKSANVHLTNSVSPFCRKNVPVPLKGRTNNFFLYLNVILLHNVIRLDLYPQESSSIFFMFHLSLVQTYMLFSVPLVPINKDTFASVSLQDIPDRSR</sequence>
<gene>
    <name evidence="1" type="ORF">TNCT_670901</name>
</gene>
<evidence type="ECO:0000313" key="1">
    <source>
        <dbReference type="EMBL" id="GFR32392.1"/>
    </source>
</evidence>
<reference evidence="1" key="1">
    <citation type="submission" date="2020-07" db="EMBL/GenBank/DDBJ databases">
        <title>Multicomponent nature underlies the extraordinary mechanical properties of spider dragline silk.</title>
        <authorList>
            <person name="Kono N."/>
            <person name="Nakamura H."/>
            <person name="Mori M."/>
            <person name="Yoshida Y."/>
            <person name="Ohtoshi R."/>
            <person name="Malay A.D."/>
            <person name="Moran D.A.P."/>
            <person name="Tomita M."/>
            <person name="Numata K."/>
            <person name="Arakawa K."/>
        </authorList>
    </citation>
    <scope>NUCLEOTIDE SEQUENCE</scope>
</reference>
<dbReference type="EMBL" id="BMAO01019726">
    <property type="protein sequence ID" value="GFR32392.1"/>
    <property type="molecule type" value="Genomic_DNA"/>
</dbReference>
<keyword evidence="2" id="KW-1185">Reference proteome</keyword>
<evidence type="ECO:0000313" key="2">
    <source>
        <dbReference type="Proteomes" id="UP000887116"/>
    </source>
</evidence>
<accession>A0A8X6M584</accession>
<comment type="caution">
    <text evidence="1">The sequence shown here is derived from an EMBL/GenBank/DDBJ whole genome shotgun (WGS) entry which is preliminary data.</text>
</comment>